<dbReference type="InterPro" id="IPR009057">
    <property type="entry name" value="Homeodomain-like_sf"/>
</dbReference>
<keyword evidence="1 2" id="KW-0238">DNA-binding</keyword>
<dbReference type="SUPFAM" id="SSF46689">
    <property type="entry name" value="Homeodomain-like"/>
    <property type="match status" value="1"/>
</dbReference>
<dbReference type="PRINTS" id="PR00455">
    <property type="entry name" value="HTHTETR"/>
</dbReference>
<feature type="domain" description="HTH tetR-type" evidence="3">
    <location>
        <begin position="4"/>
        <end position="63"/>
    </location>
</feature>
<name>A0AAP7FLE3_9PSED</name>
<proteinExistence type="predicted"/>
<dbReference type="GO" id="GO:0000976">
    <property type="term" value="F:transcription cis-regulatory region binding"/>
    <property type="evidence" value="ECO:0007669"/>
    <property type="project" value="TreeGrafter"/>
</dbReference>
<dbReference type="Pfam" id="PF00440">
    <property type="entry name" value="TetR_N"/>
    <property type="match status" value="1"/>
</dbReference>
<organism evidence="4 5">
    <name type="scientific">Pseudomonas monteilii</name>
    <dbReference type="NCBI Taxonomy" id="76759"/>
    <lineage>
        <taxon>Bacteria</taxon>
        <taxon>Pseudomonadati</taxon>
        <taxon>Pseudomonadota</taxon>
        <taxon>Gammaproteobacteria</taxon>
        <taxon>Pseudomonadales</taxon>
        <taxon>Pseudomonadaceae</taxon>
        <taxon>Pseudomonas</taxon>
    </lineage>
</organism>
<comment type="caution">
    <text evidence="4">The sequence shown here is derived from an EMBL/GenBank/DDBJ whole genome shotgun (WGS) entry which is preliminary data.</text>
</comment>
<dbReference type="PROSITE" id="PS50977">
    <property type="entry name" value="HTH_TETR_2"/>
    <property type="match status" value="1"/>
</dbReference>
<evidence type="ECO:0000313" key="4">
    <source>
        <dbReference type="EMBL" id="OAH48567.1"/>
    </source>
</evidence>
<protein>
    <submittedName>
        <fullName evidence="4">TetR family transcriptional regulator</fullName>
    </submittedName>
</protein>
<dbReference type="Proteomes" id="UP000077242">
    <property type="component" value="Unassembled WGS sequence"/>
</dbReference>
<dbReference type="InterPro" id="IPR001647">
    <property type="entry name" value="HTH_TetR"/>
</dbReference>
<dbReference type="Gene3D" id="1.10.357.10">
    <property type="entry name" value="Tetracycline Repressor, domain 2"/>
    <property type="match status" value="1"/>
</dbReference>
<feature type="DNA-binding region" description="H-T-H motif" evidence="2">
    <location>
        <begin position="26"/>
        <end position="45"/>
    </location>
</feature>
<dbReference type="InterPro" id="IPR050109">
    <property type="entry name" value="HTH-type_TetR-like_transc_reg"/>
</dbReference>
<dbReference type="AlphaFoldDB" id="A0AAP7FLE3"/>
<evidence type="ECO:0000313" key="5">
    <source>
        <dbReference type="Proteomes" id="UP000077242"/>
    </source>
</evidence>
<evidence type="ECO:0000256" key="2">
    <source>
        <dbReference type="PROSITE-ProRule" id="PRU00335"/>
    </source>
</evidence>
<dbReference type="GO" id="GO:0003700">
    <property type="term" value="F:DNA-binding transcription factor activity"/>
    <property type="evidence" value="ECO:0007669"/>
    <property type="project" value="TreeGrafter"/>
</dbReference>
<reference evidence="5" key="1">
    <citation type="submission" date="2016-02" db="EMBL/GenBank/DDBJ databases">
        <title>Dietzia cinnamea strain CD11_5 genome sequencing and assembly.</title>
        <authorList>
            <person name="Kaur G."/>
            <person name="Nair G.R."/>
            <person name="Mayilraj S."/>
        </authorList>
    </citation>
    <scope>NUCLEOTIDE SEQUENCE [LARGE SCALE GENOMIC DNA]</scope>
    <source>
        <strain evidence="5">CD10_2</strain>
    </source>
</reference>
<sequence length="220" mass="25261">MLPADREKEIVEEAVRFFAEVGFDGTLRELAVRLGITHQNLFRYFPTKEALIDRVYREVYLSRWQPEWETMLQQPGKSLEARLTDFYKAYLHAIFRYDWVRIFVFAGLKGVGISQRYLTLIQTRLIEPLAIELRSMSCDAQAGKALSADELEVAWGLHGELFYLAVRRWVYDMPVPGDLDALIENTIARFFHGAPAVMRAVHERANGTPPASGRRHSDSA</sequence>
<accession>A0AAP7FLE3</accession>
<gene>
    <name evidence="4" type="ORF">AYJ70_17160</name>
</gene>
<dbReference type="EMBL" id="LSTU01000037">
    <property type="protein sequence ID" value="OAH48567.1"/>
    <property type="molecule type" value="Genomic_DNA"/>
</dbReference>
<evidence type="ECO:0000259" key="3">
    <source>
        <dbReference type="PROSITE" id="PS50977"/>
    </source>
</evidence>
<dbReference type="PANTHER" id="PTHR30055">
    <property type="entry name" value="HTH-TYPE TRANSCRIPTIONAL REGULATOR RUTR"/>
    <property type="match status" value="1"/>
</dbReference>
<dbReference type="PANTHER" id="PTHR30055:SF181">
    <property type="entry name" value="BLR6905 PROTEIN"/>
    <property type="match status" value="1"/>
</dbReference>
<evidence type="ECO:0000256" key="1">
    <source>
        <dbReference type="ARBA" id="ARBA00023125"/>
    </source>
</evidence>